<organism evidence="2 3">
    <name type="scientific">Thermosporothrix hazakensis</name>
    <dbReference type="NCBI Taxonomy" id="644383"/>
    <lineage>
        <taxon>Bacteria</taxon>
        <taxon>Bacillati</taxon>
        <taxon>Chloroflexota</taxon>
        <taxon>Ktedonobacteria</taxon>
        <taxon>Ktedonobacterales</taxon>
        <taxon>Thermosporotrichaceae</taxon>
        <taxon>Thermosporothrix</taxon>
    </lineage>
</organism>
<keyword evidence="3" id="KW-1185">Reference proteome</keyword>
<dbReference type="AlphaFoldDB" id="A0A326TRN8"/>
<sequence length="119" mass="13545">MIARALAVASPTLLTAIKNIQQQKKATRRNRVYSRLLRYIVRMSTRPTPFGLFAGVGRGTLEDQAAIQLAPSSAWQSRTRIDMNWHIELIRYIEQNQKFRSSLNVIANQNTIVGTSQIF</sequence>
<evidence type="ECO:0000313" key="2">
    <source>
        <dbReference type="EMBL" id="PZW19356.1"/>
    </source>
</evidence>
<dbReference type="Pfam" id="PF04738">
    <property type="entry name" value="Lant_dehydr_N"/>
    <property type="match status" value="1"/>
</dbReference>
<dbReference type="EMBL" id="QKUF01000048">
    <property type="protein sequence ID" value="PZW19356.1"/>
    <property type="molecule type" value="Genomic_DNA"/>
</dbReference>
<evidence type="ECO:0000313" key="3">
    <source>
        <dbReference type="Proteomes" id="UP000248806"/>
    </source>
</evidence>
<evidence type="ECO:0000259" key="1">
    <source>
        <dbReference type="Pfam" id="PF04738"/>
    </source>
</evidence>
<proteinExistence type="predicted"/>
<reference evidence="2 3" key="1">
    <citation type="submission" date="2018-06" db="EMBL/GenBank/DDBJ databases">
        <title>Genomic Encyclopedia of Archaeal and Bacterial Type Strains, Phase II (KMG-II): from individual species to whole genera.</title>
        <authorList>
            <person name="Goeker M."/>
        </authorList>
    </citation>
    <scope>NUCLEOTIDE SEQUENCE [LARGE SCALE GENOMIC DNA]</scope>
    <source>
        <strain evidence="2 3">ATCC BAA-1881</strain>
    </source>
</reference>
<comment type="caution">
    <text evidence="2">The sequence shown here is derived from an EMBL/GenBank/DDBJ whole genome shotgun (WGS) entry which is preliminary data.</text>
</comment>
<dbReference type="InterPro" id="IPR006827">
    <property type="entry name" value="Lant_deHydtase_N"/>
</dbReference>
<accession>A0A326TRN8</accession>
<dbReference type="Proteomes" id="UP000248806">
    <property type="component" value="Unassembled WGS sequence"/>
</dbReference>
<gene>
    <name evidence="2" type="ORF">EI42_06110</name>
</gene>
<name>A0A326TRN8_THEHA</name>
<feature type="domain" description="Lantibiotic dehydratase N-terminal" evidence="1">
    <location>
        <begin position="2"/>
        <end position="113"/>
    </location>
</feature>
<protein>
    <submittedName>
        <fullName evidence="2">Lantibiotic biosynthesis dehydratase-like protein</fullName>
    </submittedName>
</protein>